<dbReference type="RefSeq" id="WP_092078287.1">
    <property type="nucleotide sequence ID" value="NZ_FNAQ01000008.1"/>
</dbReference>
<gene>
    <name evidence="3" type="ORF">SAMN05661003_10812</name>
</gene>
<dbReference type="CDD" id="cd10955">
    <property type="entry name" value="CE4_BH0857_like"/>
    <property type="match status" value="1"/>
</dbReference>
<dbReference type="EMBL" id="FNAQ01000008">
    <property type="protein sequence ID" value="SDE32402.1"/>
    <property type="molecule type" value="Genomic_DNA"/>
</dbReference>
<dbReference type="GO" id="GO:0005975">
    <property type="term" value="P:carbohydrate metabolic process"/>
    <property type="evidence" value="ECO:0007669"/>
    <property type="project" value="InterPro"/>
</dbReference>
<dbReference type="STRING" id="57664.SAMN05661003_10812"/>
<feature type="signal peptide" evidence="1">
    <location>
        <begin position="1"/>
        <end position="21"/>
    </location>
</feature>
<dbReference type="Gene3D" id="3.20.20.370">
    <property type="entry name" value="Glycoside hydrolase/deacetylase"/>
    <property type="match status" value="1"/>
</dbReference>
<keyword evidence="1" id="KW-0732">Signal</keyword>
<sequence>MGNGLWAALLLLLLLVAPVVAADPGGMDADYTRLRQRLVARFDGERPRLWAEQVPGVKTRIAANEPVIALTLDACGSPTGMGADTELIAFLERQRVPATLFINARWIEPNRALFERLAANPLFEIANHGLAHKPASVSGRSIYGLAGTANVAELVDEIELAARRLQQLTGRRPAFYRSGTAYYDEVAVQLAQALGQQVAGFSILGDRGATYSSAQVRDALLASQAGDIIIAHMNHPEAGTGQGIMAAVPLLRQRGLRFVRLSDYPLQ</sequence>
<accession>A0A1G7BZB1</accession>
<dbReference type="PROSITE" id="PS51677">
    <property type="entry name" value="NODB"/>
    <property type="match status" value="1"/>
</dbReference>
<reference evidence="4" key="1">
    <citation type="submission" date="2016-10" db="EMBL/GenBank/DDBJ databases">
        <authorList>
            <person name="Varghese N."/>
            <person name="Submissions S."/>
        </authorList>
    </citation>
    <scope>NUCLEOTIDE SEQUENCE [LARGE SCALE GENOMIC DNA]</scope>
    <source>
        <strain evidence="4">DSM 8987</strain>
    </source>
</reference>
<organism evidence="3 4">
    <name type="scientific">Desulfuromonas thiophila</name>
    <dbReference type="NCBI Taxonomy" id="57664"/>
    <lineage>
        <taxon>Bacteria</taxon>
        <taxon>Pseudomonadati</taxon>
        <taxon>Thermodesulfobacteriota</taxon>
        <taxon>Desulfuromonadia</taxon>
        <taxon>Desulfuromonadales</taxon>
        <taxon>Desulfuromonadaceae</taxon>
        <taxon>Desulfuromonas</taxon>
    </lineage>
</organism>
<dbReference type="AlphaFoldDB" id="A0A1G7BZB1"/>
<dbReference type="InterPro" id="IPR050248">
    <property type="entry name" value="Polysacc_deacetylase_ArnD"/>
</dbReference>
<evidence type="ECO:0000313" key="4">
    <source>
        <dbReference type="Proteomes" id="UP000243205"/>
    </source>
</evidence>
<evidence type="ECO:0000256" key="1">
    <source>
        <dbReference type="SAM" id="SignalP"/>
    </source>
</evidence>
<dbReference type="InterPro" id="IPR011330">
    <property type="entry name" value="Glyco_hydro/deAcase_b/a-brl"/>
</dbReference>
<dbReference type="Proteomes" id="UP000243205">
    <property type="component" value="Unassembled WGS sequence"/>
</dbReference>
<proteinExistence type="predicted"/>
<dbReference type="PANTHER" id="PTHR10587:SF134">
    <property type="entry name" value="SECRETED PROTEIN"/>
    <property type="match status" value="1"/>
</dbReference>
<name>A0A1G7BZB1_9BACT</name>
<dbReference type="PANTHER" id="PTHR10587">
    <property type="entry name" value="GLYCOSYL TRANSFERASE-RELATED"/>
    <property type="match status" value="1"/>
</dbReference>
<dbReference type="SUPFAM" id="SSF88713">
    <property type="entry name" value="Glycoside hydrolase/deacetylase"/>
    <property type="match status" value="1"/>
</dbReference>
<dbReference type="Pfam" id="PF01522">
    <property type="entry name" value="Polysacc_deac_1"/>
    <property type="match status" value="1"/>
</dbReference>
<dbReference type="OrthoDB" id="9784220at2"/>
<feature type="chain" id="PRO_5017426230" evidence="1">
    <location>
        <begin position="22"/>
        <end position="267"/>
    </location>
</feature>
<dbReference type="GO" id="GO:0016810">
    <property type="term" value="F:hydrolase activity, acting on carbon-nitrogen (but not peptide) bonds"/>
    <property type="evidence" value="ECO:0007669"/>
    <property type="project" value="InterPro"/>
</dbReference>
<dbReference type="InterPro" id="IPR002509">
    <property type="entry name" value="NODB_dom"/>
</dbReference>
<keyword evidence="4" id="KW-1185">Reference proteome</keyword>
<evidence type="ECO:0000313" key="3">
    <source>
        <dbReference type="EMBL" id="SDE32402.1"/>
    </source>
</evidence>
<evidence type="ECO:0000259" key="2">
    <source>
        <dbReference type="PROSITE" id="PS51677"/>
    </source>
</evidence>
<feature type="domain" description="NodB homology" evidence="2">
    <location>
        <begin position="66"/>
        <end position="259"/>
    </location>
</feature>
<protein>
    <submittedName>
        <fullName evidence="3">Peptidoglycan/xylan/chitin deacetylase, PgdA/CDA1 family</fullName>
    </submittedName>
</protein>